<organism evidence="1 2">
    <name type="scientific">Acidihalobacter yilgarnensis</name>
    <dbReference type="NCBI Taxonomy" id="2819280"/>
    <lineage>
        <taxon>Bacteria</taxon>
        <taxon>Pseudomonadati</taxon>
        <taxon>Pseudomonadota</taxon>
        <taxon>Gammaproteobacteria</taxon>
        <taxon>Chromatiales</taxon>
        <taxon>Ectothiorhodospiraceae</taxon>
        <taxon>Acidihalobacter</taxon>
    </lineage>
</organism>
<accession>A0A1D8IK16</accession>
<name>A0A1D8IK16_9GAMM</name>
<evidence type="ECO:0000313" key="1">
    <source>
        <dbReference type="EMBL" id="AOU96817.1"/>
    </source>
</evidence>
<dbReference type="EMBL" id="CP017415">
    <property type="protein sequence ID" value="AOU96817.1"/>
    <property type="molecule type" value="Genomic_DNA"/>
</dbReference>
<keyword evidence="2" id="KW-1185">Reference proteome</keyword>
<evidence type="ECO:0000313" key="2">
    <source>
        <dbReference type="Proteomes" id="UP000095401"/>
    </source>
</evidence>
<dbReference type="RefSeq" id="WP_070077210.1">
    <property type="nucleotide sequence ID" value="NZ_CP017415.1"/>
</dbReference>
<evidence type="ECO:0008006" key="3">
    <source>
        <dbReference type="Google" id="ProtNLM"/>
    </source>
</evidence>
<reference evidence="2" key="1">
    <citation type="submission" date="2016-09" db="EMBL/GenBank/DDBJ databases">
        <title>Acidihalobacter prosperus F5.</title>
        <authorList>
            <person name="Khaleque H.N."/>
            <person name="Ramsay J.P."/>
            <person name="Kaksonen A.H."/>
            <person name="Boxall N.J."/>
            <person name="Watkin E.L.J."/>
        </authorList>
    </citation>
    <scope>NUCLEOTIDE SEQUENCE [LARGE SCALE GENOMIC DNA]</scope>
    <source>
        <strain evidence="2">F5</strain>
    </source>
</reference>
<dbReference type="Proteomes" id="UP000095401">
    <property type="component" value="Chromosome"/>
</dbReference>
<dbReference type="AlphaFoldDB" id="A0A1D8IK16"/>
<sequence>MKPPQPVPGHVRERLEIAVLTGETLNLHWADEASDAAYLGRIRPLEVINDPAGPGYLRACDEQGTEVRIRLDLIRNLPTPVK</sequence>
<dbReference type="KEGG" id="aprs:BI364_01280"/>
<proteinExistence type="predicted"/>
<gene>
    <name evidence="1" type="ORF">BI364_01280</name>
</gene>
<protein>
    <recommendedName>
        <fullName evidence="3">WYL domain-containing protein</fullName>
    </recommendedName>
</protein>